<protein>
    <submittedName>
        <fullName evidence="3">Uncharacterized protein</fullName>
    </submittedName>
</protein>
<dbReference type="Proteomes" id="UP001140094">
    <property type="component" value="Unassembled WGS sequence"/>
</dbReference>
<evidence type="ECO:0000313" key="3">
    <source>
        <dbReference type="EMBL" id="KAJ2803975.1"/>
    </source>
</evidence>
<comment type="caution">
    <text evidence="3">The sequence shown here is derived from an EMBL/GenBank/DDBJ whole genome shotgun (WGS) entry which is preliminary data.</text>
</comment>
<proteinExistence type="predicted"/>
<keyword evidence="2" id="KW-0732">Signal</keyword>
<dbReference type="OrthoDB" id="5596487at2759"/>
<feature type="compositionally biased region" description="Acidic residues" evidence="1">
    <location>
        <begin position="77"/>
        <end position="102"/>
    </location>
</feature>
<feature type="signal peptide" evidence="2">
    <location>
        <begin position="1"/>
        <end position="17"/>
    </location>
</feature>
<reference evidence="3" key="1">
    <citation type="submission" date="2022-07" db="EMBL/GenBank/DDBJ databases">
        <title>Phylogenomic reconstructions and comparative analyses of Kickxellomycotina fungi.</title>
        <authorList>
            <person name="Reynolds N.K."/>
            <person name="Stajich J.E."/>
            <person name="Barry K."/>
            <person name="Grigoriev I.V."/>
            <person name="Crous P."/>
            <person name="Smith M.E."/>
        </authorList>
    </citation>
    <scope>NUCLEOTIDE SEQUENCE</scope>
    <source>
        <strain evidence="3">NRRL 1565</strain>
    </source>
</reference>
<evidence type="ECO:0000256" key="1">
    <source>
        <dbReference type="SAM" id="MobiDB-lite"/>
    </source>
</evidence>
<evidence type="ECO:0000313" key="4">
    <source>
        <dbReference type="Proteomes" id="UP001140094"/>
    </source>
</evidence>
<dbReference type="AlphaFoldDB" id="A0A9W8HXE1"/>
<sequence>MMKTIAVSAALIAAVVAQSDHASVPSQTLNQAQQEALATLSAAQAELNAQNSQMIANDKASQQAAIFSQSHAANESEMSDLDSLESDESDSLDSDSVDEDTESGASSVSGSVLALALVVGAAMF</sequence>
<name>A0A9W8HXE1_9FUNG</name>
<evidence type="ECO:0000256" key="2">
    <source>
        <dbReference type="SAM" id="SignalP"/>
    </source>
</evidence>
<feature type="chain" id="PRO_5040904714" evidence="2">
    <location>
        <begin position="18"/>
        <end position="124"/>
    </location>
</feature>
<gene>
    <name evidence="3" type="ORF">H4R20_002680</name>
</gene>
<keyword evidence="4" id="KW-1185">Reference proteome</keyword>
<accession>A0A9W8HXE1</accession>
<feature type="region of interest" description="Disordered" evidence="1">
    <location>
        <begin position="66"/>
        <end position="108"/>
    </location>
</feature>
<organism evidence="3 4">
    <name type="scientific">Coemansia guatemalensis</name>
    <dbReference type="NCBI Taxonomy" id="2761395"/>
    <lineage>
        <taxon>Eukaryota</taxon>
        <taxon>Fungi</taxon>
        <taxon>Fungi incertae sedis</taxon>
        <taxon>Zoopagomycota</taxon>
        <taxon>Kickxellomycotina</taxon>
        <taxon>Kickxellomycetes</taxon>
        <taxon>Kickxellales</taxon>
        <taxon>Kickxellaceae</taxon>
        <taxon>Coemansia</taxon>
    </lineage>
</organism>
<dbReference type="EMBL" id="JANBUO010000457">
    <property type="protein sequence ID" value="KAJ2803975.1"/>
    <property type="molecule type" value="Genomic_DNA"/>
</dbReference>